<evidence type="ECO:0000313" key="16">
    <source>
        <dbReference type="EMBL" id="PNR42665.1"/>
    </source>
</evidence>
<dbReference type="InterPro" id="IPR013785">
    <property type="entry name" value="Aldolase_TIM"/>
</dbReference>
<evidence type="ECO:0000256" key="10">
    <source>
        <dbReference type="ARBA" id="ARBA00022793"/>
    </source>
</evidence>
<dbReference type="Gramene" id="Pp3c13_16830V3.1">
    <property type="protein sequence ID" value="Pp3c13_16830V3.1"/>
    <property type="gene ID" value="Pp3c13_16830"/>
</dbReference>
<feature type="binding site" evidence="14">
    <location>
        <position position="382"/>
    </location>
    <ligand>
        <name>substrate</name>
    </ligand>
</feature>
<dbReference type="InterPro" id="IPR023031">
    <property type="entry name" value="OPRT"/>
</dbReference>
<evidence type="ECO:0000256" key="9">
    <source>
        <dbReference type="ARBA" id="ARBA00022679"/>
    </source>
</evidence>
<comment type="pathway">
    <text evidence="1">Pyrimidine metabolism; UMP biosynthesis via de novo pathway; UMP from orotate: step 2/2.</text>
</comment>
<dbReference type="InterPro" id="IPR029057">
    <property type="entry name" value="PRTase-like"/>
</dbReference>
<dbReference type="SUPFAM" id="SSF51366">
    <property type="entry name" value="Ribulose-phoshate binding barrel"/>
    <property type="match status" value="1"/>
</dbReference>
<dbReference type="EC" id="2.4.2.10" evidence="5"/>
<dbReference type="GO" id="GO:0004588">
    <property type="term" value="F:orotate phosphoribosyltransferase activity"/>
    <property type="evidence" value="ECO:0000318"/>
    <property type="project" value="GO_Central"/>
</dbReference>
<dbReference type="GO" id="GO:0006222">
    <property type="term" value="P:UMP biosynthetic process"/>
    <property type="evidence" value="ECO:0000318"/>
    <property type="project" value="GO_Central"/>
</dbReference>
<dbReference type="GO" id="GO:0044205">
    <property type="term" value="P:'de novo' UMP biosynthetic process"/>
    <property type="evidence" value="ECO:0007669"/>
    <property type="project" value="UniProtKB-UniPathway"/>
</dbReference>
<dbReference type="InterPro" id="IPR014732">
    <property type="entry name" value="OMPdecase"/>
</dbReference>
<dbReference type="NCBIfam" id="TIGR00336">
    <property type="entry name" value="pyrE"/>
    <property type="match status" value="1"/>
</dbReference>
<evidence type="ECO:0000256" key="11">
    <source>
        <dbReference type="ARBA" id="ARBA00022975"/>
    </source>
</evidence>
<dbReference type="Gene3D" id="3.40.50.2020">
    <property type="match status" value="1"/>
</dbReference>
<dbReference type="SMART" id="SM00934">
    <property type="entry name" value="OMPdecase"/>
    <property type="match status" value="1"/>
</dbReference>
<dbReference type="EC" id="4.1.1.23" evidence="6"/>
<dbReference type="SUPFAM" id="SSF53271">
    <property type="entry name" value="PRTase-like"/>
    <property type="match status" value="1"/>
</dbReference>
<reference evidence="16 18" key="2">
    <citation type="journal article" date="2018" name="Plant J.">
        <title>The Physcomitrella patens chromosome-scale assembly reveals moss genome structure and evolution.</title>
        <authorList>
            <person name="Lang D."/>
            <person name="Ullrich K.K."/>
            <person name="Murat F."/>
            <person name="Fuchs J."/>
            <person name="Jenkins J."/>
            <person name="Haas F.B."/>
            <person name="Piednoel M."/>
            <person name="Gundlach H."/>
            <person name="Van Bel M."/>
            <person name="Meyberg R."/>
            <person name="Vives C."/>
            <person name="Morata J."/>
            <person name="Symeonidi A."/>
            <person name="Hiss M."/>
            <person name="Muchero W."/>
            <person name="Kamisugi Y."/>
            <person name="Saleh O."/>
            <person name="Blanc G."/>
            <person name="Decker E.L."/>
            <person name="van Gessel N."/>
            <person name="Grimwood J."/>
            <person name="Hayes R.D."/>
            <person name="Graham S.W."/>
            <person name="Gunter L.E."/>
            <person name="McDaniel S.F."/>
            <person name="Hoernstein S.N.W."/>
            <person name="Larsson A."/>
            <person name="Li F.W."/>
            <person name="Perroud P.F."/>
            <person name="Phillips J."/>
            <person name="Ranjan P."/>
            <person name="Rokshar D.S."/>
            <person name="Rothfels C.J."/>
            <person name="Schneider L."/>
            <person name="Shu S."/>
            <person name="Stevenson D.W."/>
            <person name="Thummler F."/>
            <person name="Tillich M."/>
            <person name="Villarreal Aguilar J.C."/>
            <person name="Widiez T."/>
            <person name="Wong G.K."/>
            <person name="Wymore A."/>
            <person name="Zhang Y."/>
            <person name="Zimmer A.D."/>
            <person name="Quatrano R.S."/>
            <person name="Mayer K.F.X."/>
            <person name="Goodstein D."/>
            <person name="Casacuberta J.M."/>
            <person name="Vandepoele K."/>
            <person name="Reski R."/>
            <person name="Cuming A.C."/>
            <person name="Tuskan G.A."/>
            <person name="Maumus F."/>
            <person name="Salse J."/>
            <person name="Schmutz J."/>
            <person name="Rensing S.A."/>
        </authorList>
    </citation>
    <scope>NUCLEOTIDE SEQUENCE [LARGE SCALE GENOMIC DNA]</scope>
    <source>
        <strain evidence="17 18">cv. Gransden 2004</strain>
    </source>
</reference>
<evidence type="ECO:0000256" key="7">
    <source>
        <dbReference type="ARBA" id="ARBA00015047"/>
    </source>
</evidence>
<dbReference type="FunCoup" id="A0A2K1JM90">
    <property type="interactions" value="3980"/>
</dbReference>
<comment type="similarity">
    <text evidence="3">In the N-terminal section; belongs to the purine/pyrimidine phosphoribosyltransferase family.</text>
</comment>
<dbReference type="NCBIfam" id="NF010382">
    <property type="entry name" value="PRK13809.1"/>
    <property type="match status" value="1"/>
</dbReference>
<dbReference type="Pfam" id="PF00156">
    <property type="entry name" value="Pribosyltran"/>
    <property type="match status" value="1"/>
</dbReference>
<proteinExistence type="inferred from homology"/>
<name>A0A2K1JM90_PHYPA</name>
<dbReference type="CDD" id="cd06223">
    <property type="entry name" value="PRTases_typeI"/>
    <property type="match status" value="1"/>
</dbReference>
<dbReference type="InterPro" id="IPR000836">
    <property type="entry name" value="PRTase_dom"/>
</dbReference>
<feature type="binding site" evidence="14">
    <location>
        <position position="299"/>
    </location>
    <ligand>
        <name>substrate</name>
    </ligand>
</feature>
<dbReference type="AlphaFoldDB" id="A0A2K1JM90"/>
<evidence type="ECO:0000313" key="18">
    <source>
        <dbReference type="Proteomes" id="UP000006727"/>
    </source>
</evidence>
<gene>
    <name evidence="16" type="ORF">PHYPA_017495</name>
</gene>
<dbReference type="Gene3D" id="3.20.20.70">
    <property type="entry name" value="Aldolase class I"/>
    <property type="match status" value="1"/>
</dbReference>
<comment type="pathway">
    <text evidence="2">Pyrimidine metabolism; UMP biosynthesis via de novo pathway; UMP from orotate: step 1/2.</text>
</comment>
<evidence type="ECO:0000256" key="2">
    <source>
        <dbReference type="ARBA" id="ARBA00004889"/>
    </source>
</evidence>
<evidence type="ECO:0000256" key="3">
    <source>
        <dbReference type="ARBA" id="ARBA00006221"/>
    </source>
</evidence>
<dbReference type="PANTHER" id="PTHR19278:SF9">
    <property type="entry name" value="URIDINE 5'-MONOPHOSPHATE SYNTHASE"/>
    <property type="match status" value="1"/>
</dbReference>
<dbReference type="EnsemblPlants" id="Pp3c13_16830V3.2">
    <property type="protein sequence ID" value="Pp3c13_16830V3.2"/>
    <property type="gene ID" value="Pp3c13_16830"/>
</dbReference>
<keyword evidence="8" id="KW-0328">Glycosyltransferase</keyword>
<dbReference type="InParanoid" id="A0A2K1JM90"/>
<dbReference type="GO" id="GO:0019856">
    <property type="term" value="P:pyrimidine nucleobase biosynthetic process"/>
    <property type="evidence" value="ECO:0000318"/>
    <property type="project" value="GO_Central"/>
</dbReference>
<keyword evidence="13" id="KW-0511">Multifunctional enzyme</keyword>
<evidence type="ECO:0000256" key="12">
    <source>
        <dbReference type="ARBA" id="ARBA00023239"/>
    </source>
</evidence>
<dbReference type="PANTHER" id="PTHR19278">
    <property type="entry name" value="OROTATE PHOSPHORIBOSYLTRANSFERASE"/>
    <property type="match status" value="1"/>
</dbReference>
<reference evidence="17" key="3">
    <citation type="submission" date="2020-12" db="UniProtKB">
        <authorList>
            <consortium name="EnsemblPlants"/>
        </authorList>
    </citation>
    <scope>IDENTIFICATION</scope>
</reference>
<evidence type="ECO:0000259" key="15">
    <source>
        <dbReference type="SMART" id="SM00934"/>
    </source>
</evidence>
<dbReference type="STRING" id="3218.A0A2K1JM90"/>
<evidence type="ECO:0000256" key="14">
    <source>
        <dbReference type="PIRSR" id="PIRSR614732-2"/>
    </source>
</evidence>
<evidence type="ECO:0000313" key="17">
    <source>
        <dbReference type="EnsemblPlants" id="Pp3c13_16830V3.1"/>
    </source>
</evidence>
<dbReference type="HAMAP" id="MF_01208">
    <property type="entry name" value="PyrE"/>
    <property type="match status" value="1"/>
</dbReference>
<sequence>MEEAAVDSLVLALFNVEAVKFGEFKLKSGITSPIYIDLRVIVSYPALLQQVAQSVWATVSGVEQDVICGVPYTALPIATAISLKHDVPMVMRCKEVKAYGTKKAIEGFFVTGQKCLIIEDLVTSGASVLETVESLLAAGLKVQDVVVLIDREQGDPQTLQKHGLRLHAALKLTRIVDVLVRHGKLTEQVASLSKFLAENQTTVSLPSLAPTPAKLRRLPYGESPKLCREEAVRVDGEEAEQFVGCGNTVTMQYEGGIYKIVDWADITNAHVVPGPGIVDGLKLKGLPKGRGLLLLAEMSSKDTLAKGDYTRAAAEIAADTPDFVIGFISTNPAAWVGGPISPALVHMTPVVQMSAGGDALGQHYNTPSSVIGERDSDIIIVGRGIIKAADPAAAAKEYRKAEWTAYEDSLQG</sequence>
<reference evidence="16 18" key="1">
    <citation type="journal article" date="2008" name="Science">
        <title>The Physcomitrella genome reveals evolutionary insights into the conquest of land by plants.</title>
        <authorList>
            <person name="Rensing S."/>
            <person name="Lang D."/>
            <person name="Zimmer A."/>
            <person name="Terry A."/>
            <person name="Salamov A."/>
            <person name="Shapiro H."/>
            <person name="Nishiyama T."/>
            <person name="Perroud P.-F."/>
            <person name="Lindquist E."/>
            <person name="Kamisugi Y."/>
            <person name="Tanahashi T."/>
            <person name="Sakakibara K."/>
            <person name="Fujita T."/>
            <person name="Oishi K."/>
            <person name="Shin-I T."/>
            <person name="Kuroki Y."/>
            <person name="Toyoda A."/>
            <person name="Suzuki Y."/>
            <person name="Hashimoto A."/>
            <person name="Yamaguchi K."/>
            <person name="Sugano A."/>
            <person name="Kohara Y."/>
            <person name="Fujiyama A."/>
            <person name="Anterola A."/>
            <person name="Aoki S."/>
            <person name="Ashton N."/>
            <person name="Barbazuk W.B."/>
            <person name="Barker E."/>
            <person name="Bennetzen J."/>
            <person name="Bezanilla M."/>
            <person name="Blankenship R."/>
            <person name="Cho S.H."/>
            <person name="Dutcher S."/>
            <person name="Estelle M."/>
            <person name="Fawcett J.A."/>
            <person name="Gundlach H."/>
            <person name="Hanada K."/>
            <person name="Heyl A."/>
            <person name="Hicks K.A."/>
            <person name="Hugh J."/>
            <person name="Lohr M."/>
            <person name="Mayer K."/>
            <person name="Melkozernov A."/>
            <person name="Murata T."/>
            <person name="Nelson D."/>
            <person name="Pils B."/>
            <person name="Prigge M."/>
            <person name="Reiss B."/>
            <person name="Renner T."/>
            <person name="Rombauts S."/>
            <person name="Rushton P."/>
            <person name="Sanderfoot A."/>
            <person name="Schween G."/>
            <person name="Shiu S.-H."/>
            <person name="Stueber K."/>
            <person name="Theodoulou F.L."/>
            <person name="Tu H."/>
            <person name="Van de Peer Y."/>
            <person name="Verrier P.J."/>
            <person name="Waters E."/>
            <person name="Wood A."/>
            <person name="Yang L."/>
            <person name="Cove D."/>
            <person name="Cuming A."/>
            <person name="Hasebe M."/>
            <person name="Lucas S."/>
            <person name="Mishler D.B."/>
            <person name="Reski R."/>
            <person name="Grigoriev I."/>
            <person name="Quatrano R.S."/>
            <person name="Boore J.L."/>
        </authorList>
    </citation>
    <scope>NUCLEOTIDE SEQUENCE [LARGE SCALE GENOMIC DNA]</scope>
    <source>
        <strain evidence="17 18">cv. Gransden 2004</strain>
    </source>
</reference>
<dbReference type="GO" id="GO:0006207">
    <property type="term" value="P:'de novo' pyrimidine nucleobase biosynthetic process"/>
    <property type="evidence" value="ECO:0007669"/>
    <property type="project" value="InterPro"/>
</dbReference>
<dbReference type="Pfam" id="PF00215">
    <property type="entry name" value="OMPdecase"/>
    <property type="match status" value="1"/>
</dbReference>
<protein>
    <recommendedName>
        <fullName evidence="7">Uridine 5'-monophosphate synthase</fullName>
        <ecNumber evidence="5">2.4.2.10</ecNumber>
        <ecNumber evidence="6">4.1.1.23</ecNumber>
    </recommendedName>
</protein>
<dbReference type="GO" id="GO:0004590">
    <property type="term" value="F:orotidine-5'-phosphate decarboxylase activity"/>
    <property type="evidence" value="ECO:0000318"/>
    <property type="project" value="GO_Central"/>
</dbReference>
<evidence type="ECO:0000256" key="4">
    <source>
        <dbReference type="ARBA" id="ARBA00009769"/>
    </source>
</evidence>
<dbReference type="InterPro" id="IPR004467">
    <property type="entry name" value="Or_phspho_trans_dom"/>
</dbReference>
<dbReference type="InterPro" id="IPR011060">
    <property type="entry name" value="RibuloseP-bd_barrel"/>
</dbReference>
<keyword evidence="9" id="KW-0808">Transferase</keyword>
<feature type="binding site" evidence="14">
    <location>
        <position position="383"/>
    </location>
    <ligand>
        <name>substrate</name>
    </ligand>
</feature>
<dbReference type="FunFam" id="3.40.50.2020:FF:000025">
    <property type="entry name" value="Uridine monophosphate synthetase"/>
    <property type="match status" value="1"/>
</dbReference>
<dbReference type="Proteomes" id="UP000006727">
    <property type="component" value="Chromosome 13"/>
</dbReference>
<evidence type="ECO:0000256" key="8">
    <source>
        <dbReference type="ARBA" id="ARBA00022676"/>
    </source>
</evidence>
<dbReference type="InterPro" id="IPR001754">
    <property type="entry name" value="OMPdeCOase_dom"/>
</dbReference>
<organism evidence="16">
    <name type="scientific">Physcomitrium patens</name>
    <name type="common">Spreading-leaved earth moss</name>
    <name type="synonym">Physcomitrella patens</name>
    <dbReference type="NCBI Taxonomy" id="3218"/>
    <lineage>
        <taxon>Eukaryota</taxon>
        <taxon>Viridiplantae</taxon>
        <taxon>Streptophyta</taxon>
        <taxon>Embryophyta</taxon>
        <taxon>Bryophyta</taxon>
        <taxon>Bryophytina</taxon>
        <taxon>Bryopsida</taxon>
        <taxon>Funariidae</taxon>
        <taxon>Funariales</taxon>
        <taxon>Funariaceae</taxon>
        <taxon>Physcomitrium</taxon>
    </lineage>
</organism>
<feature type="binding site" evidence="14">
    <location>
        <position position="362"/>
    </location>
    <ligand>
        <name>substrate</name>
    </ligand>
</feature>
<evidence type="ECO:0000256" key="6">
    <source>
        <dbReference type="ARBA" id="ARBA00012321"/>
    </source>
</evidence>
<evidence type="ECO:0000256" key="13">
    <source>
        <dbReference type="ARBA" id="ARBA00023268"/>
    </source>
</evidence>
<keyword evidence="10" id="KW-0210">Decarboxylase</keyword>
<keyword evidence="18" id="KW-1185">Reference proteome</keyword>
<dbReference type="EnsemblPlants" id="Pp3c13_16830V3.1">
    <property type="protein sequence ID" value="Pp3c13_16830V3.1"/>
    <property type="gene ID" value="Pp3c13_16830"/>
</dbReference>
<dbReference type="Gramene" id="Pp3c13_16830V3.2">
    <property type="protein sequence ID" value="Pp3c13_16830V3.2"/>
    <property type="gene ID" value="Pp3c13_16830"/>
</dbReference>
<feature type="domain" description="Orotidine 5'-phosphate decarboxylase" evidence="15">
    <location>
        <begin position="225"/>
        <end position="398"/>
    </location>
</feature>
<dbReference type="UniPathway" id="UPA00070">
    <property type="reaction ID" value="UER00119"/>
</dbReference>
<keyword evidence="11" id="KW-0665">Pyrimidine biosynthesis</keyword>
<evidence type="ECO:0000256" key="5">
    <source>
        <dbReference type="ARBA" id="ARBA00011971"/>
    </source>
</evidence>
<keyword evidence="12" id="KW-0456">Lyase</keyword>
<accession>A0A2K1JM90</accession>
<dbReference type="NCBIfam" id="TIGR01740">
    <property type="entry name" value="pyrF"/>
    <property type="match status" value="1"/>
</dbReference>
<evidence type="ECO:0000256" key="1">
    <source>
        <dbReference type="ARBA" id="ARBA00004861"/>
    </source>
</evidence>
<comment type="similarity">
    <text evidence="4">In the C-terminal section; belongs to the OMP decarboxylase family.</text>
</comment>
<dbReference type="EMBL" id="ABEU02000013">
    <property type="protein sequence ID" value="PNR42665.1"/>
    <property type="molecule type" value="Genomic_DNA"/>
</dbReference>